<dbReference type="EMBL" id="VUJX02000004">
    <property type="protein sequence ID" value="KAL0937466.1"/>
    <property type="molecule type" value="Genomic_DNA"/>
</dbReference>
<organism evidence="1 2">
    <name type="scientific">Colletotrichum truncatum</name>
    <name type="common">Anthracnose fungus</name>
    <name type="synonym">Colletotrichum capsici</name>
    <dbReference type="NCBI Taxonomy" id="5467"/>
    <lineage>
        <taxon>Eukaryota</taxon>
        <taxon>Fungi</taxon>
        <taxon>Dikarya</taxon>
        <taxon>Ascomycota</taxon>
        <taxon>Pezizomycotina</taxon>
        <taxon>Sordariomycetes</taxon>
        <taxon>Hypocreomycetidae</taxon>
        <taxon>Glomerellales</taxon>
        <taxon>Glomerellaceae</taxon>
        <taxon>Colletotrichum</taxon>
        <taxon>Colletotrichum truncatum species complex</taxon>
    </lineage>
</organism>
<evidence type="ECO:0000313" key="2">
    <source>
        <dbReference type="Proteomes" id="UP000805649"/>
    </source>
</evidence>
<keyword evidence="2" id="KW-1185">Reference proteome</keyword>
<gene>
    <name evidence="1" type="ORF">CTRU02_207197</name>
</gene>
<name>A0ACC3Z051_COLTU</name>
<evidence type="ECO:0000313" key="1">
    <source>
        <dbReference type="EMBL" id="KAL0937466.1"/>
    </source>
</evidence>
<proteinExistence type="predicted"/>
<comment type="caution">
    <text evidence="1">The sequence shown here is derived from an EMBL/GenBank/DDBJ whole genome shotgun (WGS) entry which is preliminary data.</text>
</comment>
<reference evidence="1 2" key="1">
    <citation type="journal article" date="2020" name="Phytopathology">
        <title>Genome Sequence Resources of Colletotrichum truncatum, C. plurivorum, C. musicola, and C. sojae: Four Species Pathogenic to Soybean (Glycine max).</title>
        <authorList>
            <person name="Rogerio F."/>
            <person name="Boufleur T.R."/>
            <person name="Ciampi-Guillardi M."/>
            <person name="Sukno S.A."/>
            <person name="Thon M.R."/>
            <person name="Massola Junior N.S."/>
            <person name="Baroncelli R."/>
        </authorList>
    </citation>
    <scope>NUCLEOTIDE SEQUENCE [LARGE SCALE GENOMIC DNA]</scope>
    <source>
        <strain evidence="1 2">CMES1059</strain>
    </source>
</reference>
<dbReference type="Proteomes" id="UP000805649">
    <property type="component" value="Unassembled WGS sequence"/>
</dbReference>
<accession>A0ACC3Z051</accession>
<sequence>MGRTARLYPTHLCLWSILRSNIVIYSKHFLGVHLAARIVKTATNHDALNCFSCHQLGDCLQSSFHSLLREVDHRCRRPGGI</sequence>
<protein>
    <submittedName>
        <fullName evidence="1">Uncharacterized protein</fullName>
    </submittedName>
</protein>